<keyword evidence="8" id="KW-1185">Reference proteome</keyword>
<keyword evidence="2" id="KW-0805">Transcription regulation</keyword>
<dbReference type="InterPro" id="IPR039425">
    <property type="entry name" value="RNA_pol_sigma-70-like"/>
</dbReference>
<evidence type="ECO:0000256" key="1">
    <source>
        <dbReference type="ARBA" id="ARBA00010641"/>
    </source>
</evidence>
<dbReference type="GO" id="GO:0016987">
    <property type="term" value="F:sigma factor activity"/>
    <property type="evidence" value="ECO:0007669"/>
    <property type="project" value="UniProtKB-KW"/>
</dbReference>
<keyword evidence="3" id="KW-0731">Sigma factor</keyword>
<dbReference type="EMBL" id="LLKB01000001">
    <property type="protein sequence ID" value="KQC86887.1"/>
    <property type="molecule type" value="Genomic_DNA"/>
</dbReference>
<dbReference type="GO" id="GO:0006352">
    <property type="term" value="P:DNA-templated transcription initiation"/>
    <property type="evidence" value="ECO:0007669"/>
    <property type="project" value="InterPro"/>
</dbReference>
<evidence type="ECO:0000256" key="4">
    <source>
        <dbReference type="ARBA" id="ARBA00023163"/>
    </source>
</evidence>
<dbReference type="InterPro" id="IPR007627">
    <property type="entry name" value="RNA_pol_sigma70_r2"/>
</dbReference>
<dbReference type="Proteomes" id="UP000050833">
    <property type="component" value="Unassembled WGS sequence"/>
</dbReference>
<comment type="similarity">
    <text evidence="1">Belongs to the sigma-70 factor family. ECF subfamily.</text>
</comment>
<dbReference type="Pfam" id="PF08281">
    <property type="entry name" value="Sigma70_r4_2"/>
    <property type="match status" value="1"/>
</dbReference>
<dbReference type="InterPro" id="IPR036388">
    <property type="entry name" value="WH-like_DNA-bd_sf"/>
</dbReference>
<evidence type="ECO:0000259" key="6">
    <source>
        <dbReference type="Pfam" id="PF08281"/>
    </source>
</evidence>
<proteinExistence type="inferred from homology"/>
<dbReference type="NCBIfam" id="TIGR02937">
    <property type="entry name" value="sigma70-ECF"/>
    <property type="match status" value="1"/>
</dbReference>
<dbReference type="SUPFAM" id="SSF88659">
    <property type="entry name" value="Sigma3 and sigma4 domains of RNA polymerase sigma factors"/>
    <property type="match status" value="1"/>
</dbReference>
<sequence>MRKGDFVYNDFLLIRKMKQGDDNAFDLFVHKYYREILSYCYHHCFDQTYAEDFTQETFIRFFSKLPDYHYKGKTLNYLYTIAGNLCKDYLKKTKETLLEEIELVEENQTEQILNRVLIEQALEQLPDESREVITLYYFQELKLTEISDTLQIGLPLVKYRLQKARKQLRELLGKEEFDESERKDKKI</sequence>
<dbReference type="Gene3D" id="1.10.1740.10">
    <property type="match status" value="1"/>
</dbReference>
<gene>
    <name evidence="7" type="ORF">APZ18_03340</name>
</gene>
<dbReference type="Gene3D" id="1.10.10.10">
    <property type="entry name" value="Winged helix-like DNA-binding domain superfamily/Winged helix DNA-binding domain"/>
    <property type="match status" value="1"/>
</dbReference>
<feature type="domain" description="RNA polymerase sigma factor 70 region 4 type 2" evidence="6">
    <location>
        <begin position="116"/>
        <end position="168"/>
    </location>
</feature>
<evidence type="ECO:0000256" key="2">
    <source>
        <dbReference type="ARBA" id="ARBA00023015"/>
    </source>
</evidence>
<evidence type="ECO:0000256" key="3">
    <source>
        <dbReference type="ARBA" id="ARBA00023082"/>
    </source>
</evidence>
<dbReference type="InterPro" id="IPR013325">
    <property type="entry name" value="RNA_pol_sigma_r2"/>
</dbReference>
<comment type="caution">
    <text evidence="7">The sequence shown here is derived from an EMBL/GenBank/DDBJ whole genome shotgun (WGS) entry which is preliminary data.</text>
</comment>
<keyword evidence="4" id="KW-0804">Transcription</keyword>
<dbReference type="PANTHER" id="PTHR43133:SF51">
    <property type="entry name" value="RNA POLYMERASE SIGMA FACTOR"/>
    <property type="match status" value="1"/>
</dbReference>
<accession>A0AAW3JVT4</accession>
<dbReference type="GO" id="GO:0003677">
    <property type="term" value="F:DNA binding"/>
    <property type="evidence" value="ECO:0007669"/>
    <property type="project" value="InterPro"/>
</dbReference>
<dbReference type="InterPro" id="IPR014284">
    <property type="entry name" value="RNA_pol_sigma-70_dom"/>
</dbReference>
<dbReference type="AlphaFoldDB" id="A0AAW3JVT4"/>
<evidence type="ECO:0000313" key="7">
    <source>
        <dbReference type="EMBL" id="KQC86887.1"/>
    </source>
</evidence>
<reference evidence="7 8" key="1">
    <citation type="submission" date="2015-10" db="EMBL/GenBank/DDBJ databases">
        <title>Butyribacter intestini gen. nov., sp. nov., a butyric acid-producing bacterium of the family Lachnospiraceae isolated from the human faeces.</title>
        <authorList>
            <person name="Zou Y."/>
            <person name="Xue W."/>
            <person name="Luo G."/>
            <person name="Lv M."/>
        </authorList>
    </citation>
    <scope>NUCLEOTIDE SEQUENCE [LARGE SCALE GENOMIC DNA]</scope>
    <source>
        <strain evidence="7 8">TF01-11</strain>
    </source>
</reference>
<name>A0AAW3JVT4_9FIRM</name>
<organism evidence="7 8">
    <name type="scientific">Butyribacter intestini</name>
    <dbReference type="NCBI Taxonomy" id="1703332"/>
    <lineage>
        <taxon>Bacteria</taxon>
        <taxon>Bacillati</taxon>
        <taxon>Bacillota</taxon>
        <taxon>Clostridia</taxon>
        <taxon>Lachnospirales</taxon>
        <taxon>Lachnospiraceae</taxon>
        <taxon>Butyribacter</taxon>
    </lineage>
</organism>
<dbReference type="SUPFAM" id="SSF88946">
    <property type="entry name" value="Sigma2 domain of RNA polymerase sigma factors"/>
    <property type="match status" value="1"/>
</dbReference>
<feature type="domain" description="RNA polymerase sigma-70 region 2" evidence="5">
    <location>
        <begin position="29"/>
        <end position="94"/>
    </location>
</feature>
<dbReference type="InterPro" id="IPR013249">
    <property type="entry name" value="RNA_pol_sigma70_r4_t2"/>
</dbReference>
<dbReference type="CDD" id="cd06171">
    <property type="entry name" value="Sigma70_r4"/>
    <property type="match status" value="1"/>
</dbReference>
<evidence type="ECO:0000313" key="8">
    <source>
        <dbReference type="Proteomes" id="UP000050833"/>
    </source>
</evidence>
<protein>
    <submittedName>
        <fullName evidence="7">RNA polymerase subunit sigma-70</fullName>
    </submittedName>
</protein>
<dbReference type="InterPro" id="IPR013324">
    <property type="entry name" value="RNA_pol_sigma_r3/r4-like"/>
</dbReference>
<evidence type="ECO:0000259" key="5">
    <source>
        <dbReference type="Pfam" id="PF04542"/>
    </source>
</evidence>
<dbReference type="PANTHER" id="PTHR43133">
    <property type="entry name" value="RNA POLYMERASE ECF-TYPE SIGMA FACTO"/>
    <property type="match status" value="1"/>
</dbReference>
<dbReference type="Pfam" id="PF04542">
    <property type="entry name" value="Sigma70_r2"/>
    <property type="match status" value="1"/>
</dbReference>